<reference evidence="3" key="1">
    <citation type="submission" date="2022-10" db="EMBL/GenBank/DDBJ databases">
        <title>Culturing micro-colonial fungi from biological soil crusts in the Mojave desert and describing Neophaeococcomyces mojavensis, and introducing the new genera and species Taxawa tesnikishii.</title>
        <authorList>
            <person name="Kurbessoian T."/>
            <person name="Stajich J.E."/>
        </authorList>
    </citation>
    <scope>NUCLEOTIDE SEQUENCE</scope>
    <source>
        <strain evidence="3">TK_1</strain>
    </source>
</reference>
<protein>
    <recommendedName>
        <fullName evidence="5">NUDE domain-containing protein</fullName>
    </recommendedName>
</protein>
<keyword evidence="4" id="KW-1185">Reference proteome</keyword>
<evidence type="ECO:0000313" key="3">
    <source>
        <dbReference type="EMBL" id="KAJ9654981.1"/>
    </source>
</evidence>
<name>A0ABQ9NIJ2_9PEZI</name>
<evidence type="ECO:0000256" key="1">
    <source>
        <dbReference type="SAM" id="Coils"/>
    </source>
</evidence>
<feature type="compositionally biased region" description="Low complexity" evidence="2">
    <location>
        <begin position="333"/>
        <end position="348"/>
    </location>
</feature>
<dbReference type="SUPFAM" id="SSF57997">
    <property type="entry name" value="Tropomyosin"/>
    <property type="match status" value="1"/>
</dbReference>
<gene>
    <name evidence="3" type="ORF">H2201_008901</name>
</gene>
<feature type="region of interest" description="Disordered" evidence="2">
    <location>
        <begin position="287"/>
        <end position="383"/>
    </location>
</feature>
<dbReference type="Proteomes" id="UP001172684">
    <property type="component" value="Unassembled WGS sequence"/>
</dbReference>
<organism evidence="3 4">
    <name type="scientific">Coniosporium apollinis</name>
    <dbReference type="NCBI Taxonomy" id="61459"/>
    <lineage>
        <taxon>Eukaryota</taxon>
        <taxon>Fungi</taxon>
        <taxon>Dikarya</taxon>
        <taxon>Ascomycota</taxon>
        <taxon>Pezizomycotina</taxon>
        <taxon>Dothideomycetes</taxon>
        <taxon>Dothideomycetes incertae sedis</taxon>
        <taxon>Coniosporium</taxon>
    </lineage>
</organism>
<accession>A0ABQ9NIJ2</accession>
<keyword evidence="1" id="KW-0175">Coiled coil</keyword>
<feature type="region of interest" description="Disordered" evidence="2">
    <location>
        <begin position="598"/>
        <end position="620"/>
    </location>
</feature>
<evidence type="ECO:0000256" key="2">
    <source>
        <dbReference type="SAM" id="MobiDB-lite"/>
    </source>
</evidence>
<evidence type="ECO:0008006" key="5">
    <source>
        <dbReference type="Google" id="ProtNLM"/>
    </source>
</evidence>
<sequence>MSLTFALQALLVRHESYMADAEQERLRMSATIEQLERDKRELEARNAQMIEENRSLLDQLEYLNNIVSESDDHIKSLTATLRSTQQELQRLTLLESRTRALERQLAELESEQASLHETLATTTENERSAVMRWRKAERTIAELQDQVDRIEREAREERERHVEVVGRMEWRRAVEQELETDVGKLSSAAAAKTGAMSKNRGDVVSHFVKDILQDNANLQLGVVELRELLLNSNEEVERLREQLMLHQPVGYSAGGAQTPTLREELGFEPVLNQALHVHHHYHAPAAAPVSDNTRGRTTVQRRVKKKRNVASPGIFTPSGLHTPRSEAPTSKRTAPPLTAATVAQTAVTIPRRALGKDRWSTHSSQTGPSVASSVPSSPYASTNRTSSLFDRVFSDATLDSSSPTSPDGSEPPDSPVFVPLHIKPGSTGPLRSFSAPGADRREQGVGNLVEEIDDCPLDEPQADSRAEISNPLSTPTVQATIPEETNDEPEPEPEPPPPPVQDLTGSPDYRTQIRTTRPPLRRAASHESLLSVHCLDIPTLPSRPPYLLATSSFTAKPSIAPVSTAAALSSGPVLSATTATAAKPTAPRKSDARSLLLAGGAADQRGGGVRKRGSDRTLGQKVGGWVWGRWGGGPGPAPAPAPVPTVVRKAGSATEASVRKGNAVATPGAPAKVAPEKVAAQLLPDRVPRPRPPGVSQSGPVLGLGSPLKAPCQVTVEGLDVEALRESLGDG</sequence>
<feature type="compositionally biased region" description="Basic residues" evidence="2">
    <location>
        <begin position="299"/>
        <end position="308"/>
    </location>
</feature>
<feature type="compositionally biased region" description="Polar residues" evidence="2">
    <location>
        <begin position="397"/>
        <end position="407"/>
    </location>
</feature>
<proteinExistence type="predicted"/>
<feature type="region of interest" description="Disordered" evidence="2">
    <location>
        <begin position="454"/>
        <end position="528"/>
    </location>
</feature>
<evidence type="ECO:0000313" key="4">
    <source>
        <dbReference type="Proteomes" id="UP001172684"/>
    </source>
</evidence>
<feature type="coiled-coil region" evidence="1">
    <location>
        <begin position="18"/>
        <end position="160"/>
    </location>
</feature>
<feature type="region of interest" description="Disordered" evidence="2">
    <location>
        <begin position="652"/>
        <end position="672"/>
    </location>
</feature>
<feature type="region of interest" description="Disordered" evidence="2">
    <location>
        <begin position="396"/>
        <end position="440"/>
    </location>
</feature>
<feature type="compositionally biased region" description="Low complexity" evidence="2">
    <location>
        <begin position="287"/>
        <end position="298"/>
    </location>
</feature>
<feature type="compositionally biased region" description="Polar residues" evidence="2">
    <location>
        <begin position="470"/>
        <end position="479"/>
    </location>
</feature>
<dbReference type="EMBL" id="JAPDRL010000200">
    <property type="protein sequence ID" value="KAJ9654981.1"/>
    <property type="molecule type" value="Genomic_DNA"/>
</dbReference>
<feature type="compositionally biased region" description="Acidic residues" evidence="2">
    <location>
        <begin position="484"/>
        <end position="493"/>
    </location>
</feature>
<feature type="compositionally biased region" description="Low complexity" evidence="2">
    <location>
        <begin position="368"/>
        <end position="381"/>
    </location>
</feature>
<comment type="caution">
    <text evidence="3">The sequence shown here is derived from an EMBL/GenBank/DDBJ whole genome shotgun (WGS) entry which is preliminary data.</text>
</comment>
<feature type="region of interest" description="Disordered" evidence="2">
    <location>
        <begin position="685"/>
        <end position="707"/>
    </location>
</feature>